<dbReference type="Proteomes" id="UP000663844">
    <property type="component" value="Unassembled WGS sequence"/>
</dbReference>
<dbReference type="EMBL" id="CAJNOG010000223">
    <property type="protein sequence ID" value="CAF1091992.1"/>
    <property type="molecule type" value="Genomic_DNA"/>
</dbReference>
<evidence type="ECO:0000313" key="3">
    <source>
        <dbReference type="EMBL" id="CAF3909971.1"/>
    </source>
</evidence>
<evidence type="ECO:0000259" key="1">
    <source>
        <dbReference type="PROSITE" id="PS51934"/>
    </source>
</evidence>
<evidence type="ECO:0000313" key="2">
    <source>
        <dbReference type="EMBL" id="CAF1091992.1"/>
    </source>
</evidence>
<dbReference type="Proteomes" id="UP000663845">
    <property type="component" value="Unassembled WGS sequence"/>
</dbReference>
<dbReference type="Pfam" id="PF04970">
    <property type="entry name" value="LRAT"/>
    <property type="match status" value="1"/>
</dbReference>
<accession>A0A814NIF7</accession>
<feature type="domain" description="LRAT" evidence="1">
    <location>
        <begin position="38"/>
        <end position="153"/>
    </location>
</feature>
<evidence type="ECO:0000313" key="4">
    <source>
        <dbReference type="Proteomes" id="UP000663845"/>
    </source>
</evidence>
<reference evidence="2" key="1">
    <citation type="submission" date="2021-02" db="EMBL/GenBank/DDBJ databases">
        <authorList>
            <person name="Nowell W R."/>
        </authorList>
    </citation>
    <scope>NUCLEOTIDE SEQUENCE</scope>
</reference>
<dbReference type="AlphaFoldDB" id="A0A814NIF7"/>
<dbReference type="InterPro" id="IPR007053">
    <property type="entry name" value="LRAT_dom"/>
</dbReference>
<protein>
    <recommendedName>
        <fullName evidence="1">LRAT domain-containing protein</fullName>
    </recommendedName>
</protein>
<dbReference type="Gene3D" id="3.90.1720.10">
    <property type="entry name" value="endopeptidase domain like (from Nostoc punctiforme)"/>
    <property type="match status" value="1"/>
</dbReference>
<dbReference type="PROSITE" id="PS51934">
    <property type="entry name" value="LRAT"/>
    <property type="match status" value="1"/>
</dbReference>
<comment type="caution">
    <text evidence="2">The sequence shown here is derived from an EMBL/GenBank/DDBJ whole genome shotgun (WGS) entry which is preliminary data.</text>
</comment>
<sequence>MKFITTFLRKNDVDLRPSNSEPIDIESARTRLYPGAHIAAGTPYEHFHHGIVIDLTGIDITIVHYWGAKKSEARVQATTLPIFAAGGIKKLGTRSRQLYIVNYEDDTLEKQQQTCELAKELLKTPDVFKYNIFTQNCEGFAYFCRMGQWKSEQVTALLNCLKNKPKQLFKTTKHGKKSNVNNYACLFKIIPNDVLSPADRDELIQLCEQYSLSV</sequence>
<name>A0A814NIF7_9BILA</name>
<gene>
    <name evidence="2" type="ORF">JYZ213_LOCUS20894</name>
    <name evidence="3" type="ORF">OXD698_LOCUS24424</name>
</gene>
<dbReference type="EMBL" id="CAJOAZ010002246">
    <property type="protein sequence ID" value="CAF3909971.1"/>
    <property type="molecule type" value="Genomic_DNA"/>
</dbReference>
<organism evidence="2 4">
    <name type="scientific">Adineta steineri</name>
    <dbReference type="NCBI Taxonomy" id="433720"/>
    <lineage>
        <taxon>Eukaryota</taxon>
        <taxon>Metazoa</taxon>
        <taxon>Spiralia</taxon>
        <taxon>Gnathifera</taxon>
        <taxon>Rotifera</taxon>
        <taxon>Eurotatoria</taxon>
        <taxon>Bdelloidea</taxon>
        <taxon>Adinetida</taxon>
        <taxon>Adinetidae</taxon>
        <taxon>Adineta</taxon>
    </lineage>
</organism>
<proteinExistence type="predicted"/>